<evidence type="ECO:0000256" key="1">
    <source>
        <dbReference type="SAM" id="Coils"/>
    </source>
</evidence>
<keyword evidence="3" id="KW-0456">Lyase</keyword>
<feature type="domain" description="PPi-type phosphoenolpyruvate carboxykinase lobe 2" evidence="2">
    <location>
        <begin position="510"/>
        <end position="619"/>
    </location>
</feature>
<dbReference type="GO" id="GO:0016301">
    <property type="term" value="F:kinase activity"/>
    <property type="evidence" value="ECO:0007669"/>
    <property type="project" value="UniProtKB-KW"/>
</dbReference>
<keyword evidence="3" id="KW-0418">Kinase</keyword>
<keyword evidence="3" id="KW-0808">Transferase</keyword>
<dbReference type="Pfam" id="PF26300">
    <property type="entry name" value="PEPCK_PPi_lobe_2"/>
    <property type="match status" value="1"/>
</dbReference>
<proteinExistence type="predicted"/>
<comment type="caution">
    <text evidence="3">The sequence shown here is derived from an EMBL/GenBank/DDBJ whole genome shotgun (WGS) entry which is preliminary data.</text>
</comment>
<dbReference type="EMBL" id="VSSQ01000025">
    <property type="protein sequence ID" value="MPL64565.1"/>
    <property type="molecule type" value="Genomic_DNA"/>
</dbReference>
<organism evidence="3">
    <name type="scientific">bioreactor metagenome</name>
    <dbReference type="NCBI Taxonomy" id="1076179"/>
    <lineage>
        <taxon>unclassified sequences</taxon>
        <taxon>metagenomes</taxon>
        <taxon>ecological metagenomes</taxon>
    </lineage>
</organism>
<evidence type="ECO:0000313" key="3">
    <source>
        <dbReference type="EMBL" id="MPL64565.1"/>
    </source>
</evidence>
<gene>
    <name evidence="3" type="ORF">SDC9_10220</name>
</gene>
<accession>A0A644TCC3</accession>
<reference evidence="3" key="1">
    <citation type="submission" date="2019-08" db="EMBL/GenBank/DDBJ databases">
        <authorList>
            <person name="Kucharzyk K."/>
            <person name="Murdoch R.W."/>
            <person name="Higgins S."/>
            <person name="Loffler F."/>
        </authorList>
    </citation>
    <scope>NUCLEOTIDE SEQUENCE</scope>
</reference>
<name>A0A644TCC3_9ZZZZ</name>
<dbReference type="AlphaFoldDB" id="A0A644TCC3"/>
<dbReference type="GO" id="GO:0030585">
    <property type="term" value="F:phosphoenolpyruvate carboxykinase (diphosphate) activity"/>
    <property type="evidence" value="ECO:0007669"/>
    <property type="project" value="UniProtKB-EC"/>
</dbReference>
<dbReference type="InterPro" id="IPR058710">
    <property type="entry name" value="PEPCK_lobe_2"/>
</dbReference>
<feature type="coiled-coil region" evidence="1">
    <location>
        <begin position="1100"/>
        <end position="1134"/>
    </location>
</feature>
<sequence length="1156" mass="129618">MAVKRDFGLGMERASKPERSKLIAYINIRLASLGLPIYSKEGTGFVDLASDMLENFRQKDRILAGHLAPADRRIQDFLDSYLGDIHDLPTPRLPSKTLVLDRYGMARELSLPPEGHSHASPTLTSYRIKNGVLHNPGSDKRTTEGVFHIAEGGLPVPPDKKAVPKVSFARLLQAALNPPPELLELPFTARENEKARTMLSLLLRPVVRPGVQGYCDERSMEIRFFAPGSLAASLDFAESIFGNSGDPLIPENDATLDPLHWTGTTGCVILATHLVGLTKKELGLPSWDKASERQRREGMCWKVASEKYNDGKAFKISARDERGVIVSIIADNYFGYSKKEIKAQISYSANLLGLAEEEHSGGALVFPAYNLGTRFVPDTNLNSKGHSYAQVLRLMGDRLLPQEAGYARDARFPDIVYLPENAYISLEDQKAHWVRDGVERSLRVLPDEVYVHPTGYRIRMDRHPGSGAWRLIGSTAEGLICHKPCTVSGGGKSEIAKPISDAITYSPITIADFHQDMAAVKKIIDKEYGNRFLDDRENHGKDARKILSPKRSLGSVIKLLTPSPLYTEAYNNWLKRLPERIKSLVFLVKRFYTPDWGEEWMSHFSVDVVNGTTGNILKFENRPVLGSYLRVGQTPEGLRRSFKLRQDFMPAEKQQWEDDITASTVVPSASLRNLPEWAARHLSLKFCSNAEARFFQRPDDAIIRGYDKQTEKDLSRPDNFLSNFEPLPREKAEEFLEMTVQFSEYTEDMKNFISAAAKDRDFEYFAAPDKPRIVNGAPSKNPRYLQLDPNYVNPRERYLADLGPRLYRKVAIEETVLHPVGAILPGRRNNPPDKKAGIRPLAVYGPIHYQELPELFMDFICSLTGKSPSTTGAGSEGALTKGPFNPLVATTDLNNALLSYILTGYSGFTTAAGYIGPKYKVEHDISLMMPELWSRLSPEERDPAFLKAGGYLEQVKDFVYQGRSIPASRLGWRITPLFAATYLGRIFDTPAAVFTEDMLRPELQSLPDFVDGIENIAQAMERSAKAYIEDGSIEAAIPPLKALLWVMATGSYEGRSIHDPELRRLFDRDYVLGSDWYAQRLSAYQEREVSYLKRSVDFLRQFLEDETEDSRSAAAQASRELARAEQRLERLVKGDYAKVLFGSIGKDPLYKGAPAV</sequence>
<protein>
    <submittedName>
        <fullName evidence="3">PPi-type phosphoenolpyruvate carboxykinase</fullName>
        <ecNumber evidence="3">4.1.1.38</ecNumber>
    </submittedName>
</protein>
<keyword evidence="3" id="KW-0670">Pyruvate</keyword>
<dbReference type="EC" id="4.1.1.38" evidence="3"/>
<keyword evidence="1" id="KW-0175">Coiled coil</keyword>
<evidence type="ECO:0000259" key="2">
    <source>
        <dbReference type="Pfam" id="PF26300"/>
    </source>
</evidence>